<dbReference type="PROSITE" id="PS51186">
    <property type="entry name" value="GNAT"/>
    <property type="match status" value="1"/>
</dbReference>
<dbReference type="InterPro" id="IPR016181">
    <property type="entry name" value="Acyl_CoA_acyltransferase"/>
</dbReference>
<proteinExistence type="predicted"/>
<keyword evidence="5" id="KW-1185">Reference proteome</keyword>
<dbReference type="PANTHER" id="PTHR43877">
    <property type="entry name" value="AMINOALKYLPHOSPHONATE N-ACETYLTRANSFERASE-RELATED-RELATED"/>
    <property type="match status" value="1"/>
</dbReference>
<feature type="domain" description="N-acetyltransferase" evidence="3">
    <location>
        <begin position="25"/>
        <end position="199"/>
    </location>
</feature>
<keyword evidence="2" id="KW-0012">Acyltransferase</keyword>
<dbReference type="Proteomes" id="UP000194664">
    <property type="component" value="Unassembled WGS sequence"/>
</dbReference>
<dbReference type="Gene3D" id="3.40.630.30">
    <property type="match status" value="1"/>
</dbReference>
<dbReference type="InterPro" id="IPR050832">
    <property type="entry name" value="Bact_Acetyltransf"/>
</dbReference>
<dbReference type="Pfam" id="PF00583">
    <property type="entry name" value="Acetyltransf_1"/>
    <property type="match status" value="1"/>
</dbReference>
<dbReference type="InterPro" id="IPR000182">
    <property type="entry name" value="GNAT_dom"/>
</dbReference>
<comment type="caution">
    <text evidence="4">The sequence shown here is derived from an EMBL/GenBank/DDBJ whole genome shotgun (WGS) entry which is preliminary data.</text>
</comment>
<accession>A0A251WY49</accession>
<evidence type="ECO:0000313" key="5">
    <source>
        <dbReference type="Proteomes" id="UP000194664"/>
    </source>
</evidence>
<dbReference type="SUPFAM" id="SSF55729">
    <property type="entry name" value="Acyl-CoA N-acyltransferases (Nat)"/>
    <property type="match status" value="1"/>
</dbReference>
<reference evidence="4 5" key="1">
    <citation type="submission" date="2016-12" db="EMBL/GenBank/DDBJ databases">
        <title>The draft genome sequence of HSLHS2.</title>
        <authorList>
            <person name="Hu D."/>
            <person name="Wang L."/>
            <person name="Shao Z."/>
        </authorList>
    </citation>
    <scope>NUCLEOTIDE SEQUENCE [LARGE SCALE GENOMIC DNA]</scope>
    <source>
        <strain evidence="4">MCCC 1A06712</strain>
    </source>
</reference>
<protein>
    <recommendedName>
        <fullName evidence="3">N-acetyltransferase domain-containing protein</fullName>
    </recommendedName>
</protein>
<keyword evidence="1" id="KW-0808">Transferase</keyword>
<evidence type="ECO:0000256" key="1">
    <source>
        <dbReference type="ARBA" id="ARBA00022679"/>
    </source>
</evidence>
<sequence length="206" mass="22804">MWAMFFLRLVPRPLVVQKQGMTNSYNIRTTVASDAAAIAEVQVASWQSSYKGIVPDPLIEQLTIQNRTQAWERIIPALAENGQGEVFVWTLDNRIVGFASMGPQRETELRDMGYVAEVTAIYIVDAAKRRGGGRALMAACAGAAVARGHRQMSVWVLTENWGGRGFYESIGGQELIQRESEDRTAPIDETAYGWTDLQALIANNPQ</sequence>
<organism evidence="4 5">
    <name type="scientific">Marivivens niveibacter</name>
    <dbReference type="NCBI Taxonomy" id="1930667"/>
    <lineage>
        <taxon>Bacteria</taxon>
        <taxon>Pseudomonadati</taxon>
        <taxon>Pseudomonadota</taxon>
        <taxon>Alphaproteobacteria</taxon>
        <taxon>Rhodobacterales</taxon>
        <taxon>Paracoccaceae</taxon>
        <taxon>Marivivens group</taxon>
        <taxon>Marivivens</taxon>
    </lineage>
</organism>
<evidence type="ECO:0000256" key="2">
    <source>
        <dbReference type="ARBA" id="ARBA00023315"/>
    </source>
</evidence>
<dbReference type="EMBL" id="MSPP01000003">
    <property type="protein sequence ID" value="OUD09302.1"/>
    <property type="molecule type" value="Genomic_DNA"/>
</dbReference>
<dbReference type="GO" id="GO:0016747">
    <property type="term" value="F:acyltransferase activity, transferring groups other than amino-acyl groups"/>
    <property type="evidence" value="ECO:0007669"/>
    <property type="project" value="InterPro"/>
</dbReference>
<name>A0A251WY49_9RHOB</name>
<gene>
    <name evidence="4" type="ORF">BVC71_11440</name>
</gene>
<evidence type="ECO:0000259" key="3">
    <source>
        <dbReference type="PROSITE" id="PS51186"/>
    </source>
</evidence>
<evidence type="ECO:0000313" key="4">
    <source>
        <dbReference type="EMBL" id="OUD09302.1"/>
    </source>
</evidence>
<dbReference type="AlphaFoldDB" id="A0A251WY49"/>